<dbReference type="SMART" id="SM00822">
    <property type="entry name" value="PKS_KR"/>
    <property type="match status" value="1"/>
</dbReference>
<dbReference type="InterPro" id="IPR002347">
    <property type="entry name" value="SDR_fam"/>
</dbReference>
<dbReference type="RefSeq" id="WP_380537736.1">
    <property type="nucleotide sequence ID" value="NZ_JBHFAB010000014.1"/>
</dbReference>
<dbReference type="PANTHER" id="PTHR43943">
    <property type="entry name" value="DEHYDROGENASE/REDUCTASE (SDR FAMILY) MEMBER 4"/>
    <property type="match status" value="1"/>
</dbReference>
<protein>
    <submittedName>
        <fullName evidence="3">SDR family oxidoreductase</fullName>
    </submittedName>
</protein>
<comment type="caution">
    <text evidence="3">The sequence shown here is derived from an EMBL/GenBank/DDBJ whole genome shotgun (WGS) entry which is preliminary data.</text>
</comment>
<dbReference type="InterPro" id="IPR057326">
    <property type="entry name" value="KR_dom"/>
</dbReference>
<dbReference type="PROSITE" id="PS00061">
    <property type="entry name" value="ADH_SHORT"/>
    <property type="match status" value="1"/>
</dbReference>
<evidence type="ECO:0000259" key="2">
    <source>
        <dbReference type="SMART" id="SM00822"/>
    </source>
</evidence>
<sequence length="256" mass="26156">MTTNDDAAAPAKVALITGASRGIGLAVAQALVARGERVVITGRDAGSLAEAVARLGGEERVLAVAGKSHDEAHRAETVERAMERFGRIDSLVNNVGTNPAFGSMVDLDLAAARKILDINLVSTLGWVQLVHKAALAEHGGAIVNVSSVSALGPAPGIGMYGASKAALIQLTQQLAFELAPSVRVNAVAPAVVRTRFAEALFAGHEEQVAATYPLKRLGVPDDVGAAVAFLLSDQASWITGQTLVLDGGLTLGGGLA</sequence>
<dbReference type="Gene3D" id="3.40.50.720">
    <property type="entry name" value="NAD(P)-binding Rossmann-like Domain"/>
    <property type="match status" value="1"/>
</dbReference>
<dbReference type="EMBL" id="JBHFAB010000014">
    <property type="protein sequence ID" value="MFC1418947.1"/>
    <property type="molecule type" value="Genomic_DNA"/>
</dbReference>
<dbReference type="Pfam" id="PF13561">
    <property type="entry name" value="adh_short_C2"/>
    <property type="match status" value="1"/>
</dbReference>
<dbReference type="SUPFAM" id="SSF51735">
    <property type="entry name" value="NAD(P)-binding Rossmann-fold domains"/>
    <property type="match status" value="1"/>
</dbReference>
<reference evidence="3 4" key="1">
    <citation type="submission" date="2024-09" db="EMBL/GenBank/DDBJ databases">
        <authorList>
            <person name="Lee S.D."/>
        </authorList>
    </citation>
    <scope>NUCLEOTIDE SEQUENCE [LARGE SCALE GENOMIC DNA]</scope>
    <source>
        <strain evidence="3 4">N8-3</strain>
    </source>
</reference>
<dbReference type="PANTHER" id="PTHR43943:SF2">
    <property type="entry name" value="DEHYDROGENASE_REDUCTASE 4"/>
    <property type="match status" value="1"/>
</dbReference>
<name>A0ABV6VYW5_9ACTN</name>
<dbReference type="NCBIfam" id="NF005559">
    <property type="entry name" value="PRK07231.1"/>
    <property type="match status" value="1"/>
</dbReference>
<dbReference type="InterPro" id="IPR020904">
    <property type="entry name" value="Sc_DH/Rdtase_CS"/>
</dbReference>
<dbReference type="CDD" id="cd05233">
    <property type="entry name" value="SDR_c"/>
    <property type="match status" value="1"/>
</dbReference>
<organism evidence="3 4">
    <name type="scientific">Streptacidiphilus cavernicola</name>
    <dbReference type="NCBI Taxonomy" id="3342716"/>
    <lineage>
        <taxon>Bacteria</taxon>
        <taxon>Bacillati</taxon>
        <taxon>Actinomycetota</taxon>
        <taxon>Actinomycetes</taxon>
        <taxon>Kitasatosporales</taxon>
        <taxon>Streptomycetaceae</taxon>
        <taxon>Streptacidiphilus</taxon>
    </lineage>
</organism>
<dbReference type="Proteomes" id="UP001592531">
    <property type="component" value="Unassembled WGS sequence"/>
</dbReference>
<dbReference type="PRINTS" id="PR00080">
    <property type="entry name" value="SDRFAMILY"/>
</dbReference>
<keyword evidence="4" id="KW-1185">Reference proteome</keyword>
<evidence type="ECO:0000313" key="3">
    <source>
        <dbReference type="EMBL" id="MFC1418947.1"/>
    </source>
</evidence>
<gene>
    <name evidence="3" type="ORF">ACEZDE_20265</name>
</gene>
<dbReference type="InterPro" id="IPR036291">
    <property type="entry name" value="NAD(P)-bd_dom_sf"/>
</dbReference>
<comment type="similarity">
    <text evidence="1">Belongs to the short-chain dehydrogenases/reductases (SDR) family.</text>
</comment>
<evidence type="ECO:0000313" key="4">
    <source>
        <dbReference type="Proteomes" id="UP001592531"/>
    </source>
</evidence>
<accession>A0ABV6VYW5</accession>
<feature type="domain" description="Ketoreductase" evidence="2">
    <location>
        <begin position="12"/>
        <end position="192"/>
    </location>
</feature>
<proteinExistence type="inferred from homology"/>
<evidence type="ECO:0000256" key="1">
    <source>
        <dbReference type="ARBA" id="ARBA00006484"/>
    </source>
</evidence>
<dbReference type="PRINTS" id="PR00081">
    <property type="entry name" value="GDHRDH"/>
</dbReference>